<dbReference type="EMBL" id="JGZP01000015">
    <property type="protein sequence ID" value="KFI96147.1"/>
    <property type="molecule type" value="Genomic_DNA"/>
</dbReference>
<dbReference type="eggNOG" id="COG0463">
    <property type="taxonomic scope" value="Bacteria"/>
</dbReference>
<keyword evidence="6" id="KW-1185">Reference proteome</keyword>
<keyword evidence="3" id="KW-1133">Transmembrane helix</keyword>
<organism evidence="5 6">
    <name type="scientific">Bifidobacterium stellenboschense</name>
    <dbReference type="NCBI Taxonomy" id="762211"/>
    <lineage>
        <taxon>Bacteria</taxon>
        <taxon>Bacillati</taxon>
        <taxon>Actinomycetota</taxon>
        <taxon>Actinomycetes</taxon>
        <taxon>Bifidobacteriales</taxon>
        <taxon>Bifidobacteriaceae</taxon>
        <taxon>Bifidobacterium</taxon>
    </lineage>
</organism>
<comment type="caution">
    <text evidence="5">The sequence shown here is derived from an EMBL/GenBank/DDBJ whole genome shotgun (WGS) entry which is preliminary data.</text>
</comment>
<keyword evidence="2 5" id="KW-0808">Transferase</keyword>
<proteinExistence type="predicted"/>
<dbReference type="STRING" id="762211.BSTEL_1181"/>
<evidence type="ECO:0000256" key="2">
    <source>
        <dbReference type="ARBA" id="ARBA00022679"/>
    </source>
</evidence>
<dbReference type="Proteomes" id="UP000029004">
    <property type="component" value="Unassembled WGS sequence"/>
</dbReference>
<dbReference type="AlphaFoldDB" id="A0A087DKU7"/>
<dbReference type="InterPro" id="IPR029044">
    <property type="entry name" value="Nucleotide-diphossugar_trans"/>
</dbReference>
<feature type="transmembrane region" description="Helical" evidence="3">
    <location>
        <begin position="259"/>
        <end position="279"/>
    </location>
</feature>
<accession>A0A087DKU7</accession>
<dbReference type="EC" id="2.4.1.212" evidence="5"/>
<keyword evidence="1 5" id="KW-0328">Glycosyltransferase</keyword>
<evidence type="ECO:0000313" key="5">
    <source>
        <dbReference type="EMBL" id="KFI96147.1"/>
    </source>
</evidence>
<gene>
    <name evidence="5" type="ORF">BSTEL_1181</name>
</gene>
<dbReference type="PANTHER" id="PTHR22916">
    <property type="entry name" value="GLYCOSYLTRANSFERASE"/>
    <property type="match status" value="1"/>
</dbReference>
<dbReference type="CDD" id="cd00761">
    <property type="entry name" value="Glyco_tranf_GTA_type"/>
    <property type="match status" value="1"/>
</dbReference>
<protein>
    <submittedName>
        <fullName evidence="5">Glycosyltransferase, group 2 family protein</fullName>
        <ecNumber evidence="5">2.4.1.212</ecNumber>
        <ecNumber evidence="5">2.4.1.226</ecNumber>
    </submittedName>
</protein>
<dbReference type="Gene3D" id="3.90.550.10">
    <property type="entry name" value="Spore Coat Polysaccharide Biosynthesis Protein SpsA, Chain A"/>
    <property type="match status" value="1"/>
</dbReference>
<reference evidence="5 6" key="1">
    <citation type="submission" date="2014-03" db="EMBL/GenBank/DDBJ databases">
        <title>Genomics of Bifidobacteria.</title>
        <authorList>
            <person name="Ventura M."/>
            <person name="Milani C."/>
            <person name="Lugli G.A."/>
        </authorList>
    </citation>
    <scope>NUCLEOTIDE SEQUENCE [LARGE SCALE GENOMIC DNA]</scope>
    <source>
        <strain evidence="5 6">DSM 23968</strain>
    </source>
</reference>
<evidence type="ECO:0000313" key="6">
    <source>
        <dbReference type="Proteomes" id="UP000029004"/>
    </source>
</evidence>
<name>A0A087DKU7_9BIFI</name>
<evidence type="ECO:0000259" key="4">
    <source>
        <dbReference type="Pfam" id="PF00535"/>
    </source>
</evidence>
<dbReference type="EC" id="2.4.1.226" evidence="5"/>
<dbReference type="SUPFAM" id="SSF53448">
    <property type="entry name" value="Nucleotide-diphospho-sugar transferases"/>
    <property type="match status" value="1"/>
</dbReference>
<evidence type="ECO:0000256" key="1">
    <source>
        <dbReference type="ARBA" id="ARBA00022676"/>
    </source>
</evidence>
<dbReference type="InterPro" id="IPR001173">
    <property type="entry name" value="Glyco_trans_2-like"/>
</dbReference>
<keyword evidence="3" id="KW-0812">Transmembrane</keyword>
<dbReference type="GO" id="GO:0050510">
    <property type="term" value="F:N-acetylgalactosaminyl-proteoglycan 3-beta-glucuronosyltransferase activity"/>
    <property type="evidence" value="ECO:0007669"/>
    <property type="project" value="UniProtKB-EC"/>
</dbReference>
<evidence type="ECO:0000256" key="3">
    <source>
        <dbReference type="SAM" id="Phobius"/>
    </source>
</evidence>
<keyword evidence="3" id="KW-0472">Membrane</keyword>
<dbReference type="GO" id="GO:0050501">
    <property type="term" value="F:hyaluronan synthase activity"/>
    <property type="evidence" value="ECO:0007669"/>
    <property type="project" value="UniProtKB-EC"/>
</dbReference>
<feature type="domain" description="Glycosyltransferase 2-like" evidence="4">
    <location>
        <begin position="13"/>
        <end position="128"/>
    </location>
</feature>
<dbReference type="PANTHER" id="PTHR22916:SF51">
    <property type="entry name" value="GLYCOSYLTRANSFERASE EPSH-RELATED"/>
    <property type="match status" value="1"/>
</dbReference>
<dbReference type="Pfam" id="PF00535">
    <property type="entry name" value="Glycos_transf_2"/>
    <property type="match status" value="1"/>
</dbReference>
<sequence length="346" mass="39213">MNSRMSERQPLVSVIVPVYGVERYLDRCVSSIVDQTYRNLEIILVDDGSPDDCPRMCDAWAAKDTRVTVIHQTNAGVSAARNHGIDEAHGEYLYFVDADDFAEPDLVETLVARAITDDAQIVFCGYETNTLQPDGSLTKTDETRSFDLTFVENTVFAAEFAELAAERYVYPSWNKLFRTDFVRTVGARFPVGVVADEDSYFDFPLYAAVERVSVVPDWLYHYVVRSGSAAGHYQPALFDSHKAVWEYVSPIIARWNPPFAVVFDNLFLGGVGLCLNFLYEDRSRSGRYRREQVRVIADDATVRDFVRKVRPIGSRNKLAAMCLCGGTVPCRFYGWSIATLKRLRRR</sequence>